<dbReference type="PANTHER" id="PTHR47782">
    <property type="entry name" value="ZN(II)2CYS6 TRANSCRIPTION FACTOR (EUROFUNG)-RELATED"/>
    <property type="match status" value="1"/>
</dbReference>
<protein>
    <recommendedName>
        <fullName evidence="9">Xylanolytic transcriptional activator regulatory domain-containing protein</fullName>
    </recommendedName>
</protein>
<dbReference type="PANTHER" id="PTHR47782:SF12">
    <property type="entry name" value="ZN(II)2CYS6 TRANSCRIPTION FACTOR (EUROFUNG)"/>
    <property type="match status" value="1"/>
</dbReference>
<dbReference type="InterPro" id="IPR052202">
    <property type="entry name" value="Yeast_MetPath_Reg"/>
</dbReference>
<feature type="compositionally biased region" description="Polar residues" evidence="8">
    <location>
        <begin position="48"/>
        <end position="82"/>
    </location>
</feature>
<dbReference type="SMART" id="SM00906">
    <property type="entry name" value="Fungal_trans"/>
    <property type="match status" value="1"/>
</dbReference>
<evidence type="ECO:0000256" key="4">
    <source>
        <dbReference type="ARBA" id="ARBA00023015"/>
    </source>
</evidence>
<gene>
    <name evidence="10" type="ORF">C6P40_000725</name>
</gene>
<evidence type="ECO:0000256" key="3">
    <source>
        <dbReference type="ARBA" id="ARBA00022833"/>
    </source>
</evidence>
<sequence>MNKSSSNCDIVENVYYNYRTVQSLLDVIQKLETQVSSSENSADSVESTQSNSVSLSHTQLNSIDQSKEQNSPQSNNTPSQLCSPHVDSTPGSTTGTKDKSTRGTTIEDISTEVGSLTISNNDSSQGKYIGAATGSNFAKLFLKQMHLSRLNEINTNLLDDFESFDSSVTKSYAPLPPFRIAKYAVIKYINSIHIYYPLLILQNLKITLHNMYTSPRDVSLNDKFILFIVISIGLDRSEKDPEITNYNNQFKPVEYFNTAYRYLEEILSNRSEKSLQSLLLIIIWLLNTNVLQDDNGDLWHLGRFSMSLAMELGVHRFNPDWDFGEMKNELRNRLFWCTYILERTIAMKFGRGLSLRKQAIDTPIPHLLKDDYVSDNTIFNPEFLNVYDQIQFKPSILLINICEIYGDMLETVYISRTEGSQPTMTNEEVFNSKIRLQNLLNKWMVQVENQIPNTLESYHELKIRYCITSIILNRPSPSFPTPDTDSILKCKKDSQACVESYNWLIERGWKINPTCLHDLVNVGLTMIYCCWKTETDAIMLKNFSVQTLRIMNEIIHYYPNFSKFKNLFIIVSSIIIDGFQHLETMNSDPETDRSMQNEFMFQNIPQQIQQVKASIQYPNANPTNNTSSNVEFNDWFTQELFQDVFRQYYFQNNDVIMEDLDHLFNYQN</sequence>
<keyword evidence="3" id="KW-0862">Zinc</keyword>
<feature type="domain" description="Xylanolytic transcriptional activator regulatory" evidence="9">
    <location>
        <begin position="298"/>
        <end position="371"/>
    </location>
</feature>
<keyword evidence="2" id="KW-0479">Metal-binding</keyword>
<comment type="subcellular location">
    <subcellularLocation>
        <location evidence="1">Nucleus</location>
    </subcellularLocation>
</comment>
<dbReference type="GO" id="GO:0000981">
    <property type="term" value="F:DNA-binding transcription factor activity, RNA polymerase II-specific"/>
    <property type="evidence" value="ECO:0007669"/>
    <property type="project" value="TreeGrafter"/>
</dbReference>
<name>A0A9P7BFZ5_9ASCO</name>
<evidence type="ECO:0000256" key="8">
    <source>
        <dbReference type="SAM" id="MobiDB-lite"/>
    </source>
</evidence>
<organism evidence="10 11">
    <name type="scientific">Pichia californica</name>
    <dbReference type="NCBI Taxonomy" id="460514"/>
    <lineage>
        <taxon>Eukaryota</taxon>
        <taxon>Fungi</taxon>
        <taxon>Dikarya</taxon>
        <taxon>Ascomycota</taxon>
        <taxon>Saccharomycotina</taxon>
        <taxon>Pichiomycetes</taxon>
        <taxon>Pichiales</taxon>
        <taxon>Pichiaceae</taxon>
        <taxon>Pichia</taxon>
    </lineage>
</organism>
<keyword evidence="4" id="KW-0805">Transcription regulation</keyword>
<evidence type="ECO:0000256" key="1">
    <source>
        <dbReference type="ARBA" id="ARBA00004123"/>
    </source>
</evidence>
<dbReference type="GO" id="GO:0006351">
    <property type="term" value="P:DNA-templated transcription"/>
    <property type="evidence" value="ECO:0007669"/>
    <property type="project" value="InterPro"/>
</dbReference>
<dbReference type="InterPro" id="IPR007219">
    <property type="entry name" value="XnlR_reg_dom"/>
</dbReference>
<dbReference type="Pfam" id="PF04082">
    <property type="entry name" value="Fungal_trans"/>
    <property type="match status" value="1"/>
</dbReference>
<dbReference type="EMBL" id="PUHW01000135">
    <property type="protein sequence ID" value="KAG0688640.1"/>
    <property type="molecule type" value="Genomic_DNA"/>
</dbReference>
<comment type="caution">
    <text evidence="10">The sequence shown here is derived from an EMBL/GenBank/DDBJ whole genome shotgun (WGS) entry which is preliminary data.</text>
</comment>
<evidence type="ECO:0000259" key="9">
    <source>
        <dbReference type="SMART" id="SM00906"/>
    </source>
</evidence>
<keyword evidence="6" id="KW-0804">Transcription</keyword>
<evidence type="ECO:0000256" key="6">
    <source>
        <dbReference type="ARBA" id="ARBA00023163"/>
    </source>
</evidence>
<accession>A0A9P7BFZ5</accession>
<dbReference type="GO" id="GO:0043565">
    <property type="term" value="F:sequence-specific DNA binding"/>
    <property type="evidence" value="ECO:0007669"/>
    <property type="project" value="TreeGrafter"/>
</dbReference>
<evidence type="ECO:0000313" key="10">
    <source>
        <dbReference type="EMBL" id="KAG0688640.1"/>
    </source>
</evidence>
<dbReference type="GO" id="GO:0008270">
    <property type="term" value="F:zinc ion binding"/>
    <property type="evidence" value="ECO:0007669"/>
    <property type="project" value="InterPro"/>
</dbReference>
<dbReference type="GO" id="GO:0005634">
    <property type="term" value="C:nucleus"/>
    <property type="evidence" value="ECO:0007669"/>
    <property type="project" value="UniProtKB-SubCell"/>
</dbReference>
<feature type="compositionally biased region" description="Low complexity" evidence="8">
    <location>
        <begin position="38"/>
        <end position="47"/>
    </location>
</feature>
<evidence type="ECO:0000256" key="2">
    <source>
        <dbReference type="ARBA" id="ARBA00022723"/>
    </source>
</evidence>
<feature type="region of interest" description="Disordered" evidence="8">
    <location>
        <begin position="38"/>
        <end position="106"/>
    </location>
</feature>
<dbReference type="AlphaFoldDB" id="A0A9P7BFZ5"/>
<evidence type="ECO:0000256" key="5">
    <source>
        <dbReference type="ARBA" id="ARBA00023125"/>
    </source>
</evidence>
<reference evidence="10" key="1">
    <citation type="submission" date="2020-11" db="EMBL/GenBank/DDBJ databases">
        <title>Kefir isolates.</title>
        <authorList>
            <person name="Marcisauskas S."/>
            <person name="Kim Y."/>
            <person name="Blasche S."/>
        </authorList>
    </citation>
    <scope>NUCLEOTIDE SEQUENCE</scope>
    <source>
        <strain evidence="10">Olga-1</strain>
    </source>
</reference>
<proteinExistence type="predicted"/>
<keyword evidence="11" id="KW-1185">Reference proteome</keyword>
<evidence type="ECO:0000256" key="7">
    <source>
        <dbReference type="ARBA" id="ARBA00023242"/>
    </source>
</evidence>
<dbReference type="GO" id="GO:0045944">
    <property type="term" value="P:positive regulation of transcription by RNA polymerase II"/>
    <property type="evidence" value="ECO:0007669"/>
    <property type="project" value="TreeGrafter"/>
</dbReference>
<dbReference type="CDD" id="cd12148">
    <property type="entry name" value="fungal_TF_MHR"/>
    <property type="match status" value="1"/>
</dbReference>
<evidence type="ECO:0000313" key="11">
    <source>
        <dbReference type="Proteomes" id="UP000697127"/>
    </source>
</evidence>
<dbReference type="Proteomes" id="UP000697127">
    <property type="component" value="Unassembled WGS sequence"/>
</dbReference>
<keyword evidence="5" id="KW-0238">DNA-binding</keyword>
<keyword evidence="7" id="KW-0539">Nucleus</keyword>